<evidence type="ECO:0000256" key="1">
    <source>
        <dbReference type="SAM" id="MobiDB-lite"/>
    </source>
</evidence>
<proteinExistence type="predicted"/>
<dbReference type="PANTHER" id="PTHR21089:SF1">
    <property type="entry name" value="BIFUNCTIONAL 3-DEHYDROQUINATE DEHYDRATASE_SHIKIMATE DEHYDROGENASE, CHLOROPLASTIC"/>
    <property type="match status" value="1"/>
</dbReference>
<organism evidence="3 4">
    <name type="scientific">Sporothrix schenckii 1099-18</name>
    <dbReference type="NCBI Taxonomy" id="1397361"/>
    <lineage>
        <taxon>Eukaryota</taxon>
        <taxon>Fungi</taxon>
        <taxon>Dikarya</taxon>
        <taxon>Ascomycota</taxon>
        <taxon>Pezizomycotina</taxon>
        <taxon>Sordariomycetes</taxon>
        <taxon>Sordariomycetidae</taxon>
        <taxon>Ophiostomatales</taxon>
        <taxon>Ophiostomataceae</taxon>
        <taxon>Sporothrix</taxon>
    </lineage>
</organism>
<dbReference type="AlphaFoldDB" id="A0A0F2LYM6"/>
<dbReference type="GO" id="GO:0009423">
    <property type="term" value="P:chorismate biosynthetic process"/>
    <property type="evidence" value="ECO:0007669"/>
    <property type="project" value="TreeGrafter"/>
</dbReference>
<gene>
    <name evidence="3" type="ORF">SPSK_00849</name>
</gene>
<dbReference type="Gene3D" id="3.40.50.10860">
    <property type="entry name" value="Leucine Dehydrogenase, chain A, domain 1"/>
    <property type="match status" value="1"/>
</dbReference>
<evidence type="ECO:0000259" key="2">
    <source>
        <dbReference type="Pfam" id="PF08501"/>
    </source>
</evidence>
<dbReference type="Proteomes" id="UP000033710">
    <property type="component" value="Unassembled WGS sequence"/>
</dbReference>
<dbReference type="InterPro" id="IPR022893">
    <property type="entry name" value="Shikimate_DH_fam"/>
</dbReference>
<dbReference type="GO" id="GO:0019632">
    <property type="term" value="P:shikimate metabolic process"/>
    <property type="evidence" value="ECO:0007669"/>
    <property type="project" value="TreeGrafter"/>
</dbReference>
<dbReference type="Pfam" id="PF08501">
    <property type="entry name" value="Shikimate_dh_N"/>
    <property type="match status" value="1"/>
</dbReference>
<accession>A0A0F2LYM6</accession>
<protein>
    <submittedName>
        <fullName evidence="3">Quinate dehydrogenase</fullName>
    </submittedName>
</protein>
<dbReference type="InterPro" id="IPR013708">
    <property type="entry name" value="Shikimate_DH-bd_N"/>
</dbReference>
<dbReference type="SUPFAM" id="SSF53223">
    <property type="entry name" value="Aminoacid dehydrogenase-like, N-terminal domain"/>
    <property type="match status" value="1"/>
</dbReference>
<dbReference type="EMBL" id="AXCR01000011">
    <property type="protein sequence ID" value="KJR81600.1"/>
    <property type="molecule type" value="Genomic_DNA"/>
</dbReference>
<dbReference type="GO" id="GO:0004764">
    <property type="term" value="F:shikimate 3-dehydrogenase (NADP+) activity"/>
    <property type="evidence" value="ECO:0007669"/>
    <property type="project" value="InterPro"/>
</dbReference>
<evidence type="ECO:0000313" key="4">
    <source>
        <dbReference type="Proteomes" id="UP000033710"/>
    </source>
</evidence>
<comment type="caution">
    <text evidence="3">The sequence shown here is derived from an EMBL/GenBank/DDBJ whole genome shotgun (WGS) entry which is preliminary data.</text>
</comment>
<dbReference type="OrthoDB" id="204377at2759"/>
<feature type="compositionally biased region" description="Pro residues" evidence="1">
    <location>
        <begin position="10"/>
        <end position="19"/>
    </location>
</feature>
<sequence length="346" mass="36499">MATQVESQSQPPPPAPGRAPTPAAAATAAATALTDVPAVGHLDKHGYLFGKKLAASLSPMLHDVVYANLGINWGQVRFDSTDIATFLQLVRAPNFYGASVTMPNKVTILPYLDKLTPEATAVGACNTIYLEQDPATGRRLLCGANTDTVGVRDAFTQNLSEADLAARIRGRPGLVVGGGGAARSAVYALREGLGCTAIYLVNRDASEVAAVIADLQASGFGTDNIVHVATVKQAEALPAAGAAVGCVPDVPPQREDEKLARRITEVFLAKAPKGGALLEMCYNPSPYTELGALAERAGWQVILGTEALIYQGLEQDRYWTGRTLDKLPVKEVKKAVASHLMQLPKM</sequence>
<dbReference type="Gene3D" id="3.40.50.720">
    <property type="entry name" value="NAD(P)-binding Rossmann-like Domain"/>
    <property type="match status" value="1"/>
</dbReference>
<evidence type="ECO:0000313" key="3">
    <source>
        <dbReference type="EMBL" id="KJR81600.1"/>
    </source>
</evidence>
<dbReference type="SUPFAM" id="SSF51735">
    <property type="entry name" value="NAD(P)-binding Rossmann-fold domains"/>
    <property type="match status" value="1"/>
</dbReference>
<name>A0A0F2LYM6_SPOSC</name>
<feature type="region of interest" description="Disordered" evidence="1">
    <location>
        <begin position="1"/>
        <end position="23"/>
    </location>
</feature>
<feature type="domain" description="Shikimate dehydrogenase substrate binding N-terminal" evidence="2">
    <location>
        <begin position="48"/>
        <end position="128"/>
    </location>
</feature>
<dbReference type="InterPro" id="IPR046346">
    <property type="entry name" value="Aminoacid_DH-like_N_sf"/>
</dbReference>
<dbReference type="PANTHER" id="PTHR21089">
    <property type="entry name" value="SHIKIMATE DEHYDROGENASE"/>
    <property type="match status" value="1"/>
</dbReference>
<reference evidence="3 4" key="1">
    <citation type="journal article" date="2014" name="BMC Genomics">
        <title>Comparative genomics of the major fungal agents of human and animal Sporotrichosis: Sporothrix schenckii and Sporothrix brasiliensis.</title>
        <authorList>
            <person name="Teixeira M.M."/>
            <person name="de Almeida L.G."/>
            <person name="Kubitschek-Barreira P."/>
            <person name="Alves F.L."/>
            <person name="Kioshima E.S."/>
            <person name="Abadio A.K."/>
            <person name="Fernandes L."/>
            <person name="Derengowski L.S."/>
            <person name="Ferreira K.S."/>
            <person name="Souza R.C."/>
            <person name="Ruiz J.C."/>
            <person name="de Andrade N.C."/>
            <person name="Paes H.C."/>
            <person name="Nicola A.M."/>
            <person name="Albuquerque P."/>
            <person name="Gerber A.L."/>
            <person name="Martins V.P."/>
            <person name="Peconick L.D."/>
            <person name="Neto A.V."/>
            <person name="Chaucanez C.B."/>
            <person name="Silva P.A."/>
            <person name="Cunha O.L."/>
            <person name="de Oliveira F.F."/>
            <person name="dos Santos T.C."/>
            <person name="Barros A.L."/>
            <person name="Soares M.A."/>
            <person name="de Oliveira L.M."/>
            <person name="Marini M.M."/>
            <person name="Villalobos-Duno H."/>
            <person name="Cunha M.M."/>
            <person name="de Hoog S."/>
            <person name="da Silveira J.F."/>
            <person name="Henrissat B."/>
            <person name="Nino-Vega G.A."/>
            <person name="Cisalpino P.S."/>
            <person name="Mora-Montes H.M."/>
            <person name="Almeida S.R."/>
            <person name="Stajich J.E."/>
            <person name="Lopes-Bezerra L.M."/>
            <person name="Vasconcelos A.T."/>
            <person name="Felipe M.S."/>
        </authorList>
    </citation>
    <scope>NUCLEOTIDE SEQUENCE [LARGE SCALE GENOMIC DNA]</scope>
    <source>
        <strain evidence="3 4">1099-18</strain>
    </source>
</reference>
<dbReference type="KEGG" id="ssck:SPSK_00849"/>
<reference evidence="3 4" key="2">
    <citation type="journal article" date="2015" name="Eukaryot. Cell">
        <title>Asexual propagation of a virulent clone complex in a human and feline outbreak of sporotrichosis.</title>
        <authorList>
            <person name="Teixeira Mde M."/>
            <person name="Rodrigues A.M."/>
            <person name="Tsui C.K."/>
            <person name="de Almeida L.G."/>
            <person name="Van Diepeningen A.D."/>
            <person name="van den Ende B.G."/>
            <person name="Fernandes G.F."/>
            <person name="Kano R."/>
            <person name="Hamelin R.C."/>
            <person name="Lopes-Bezerra L.M."/>
            <person name="Vasconcelos A.T."/>
            <person name="de Hoog S."/>
            <person name="de Camargo Z.P."/>
            <person name="Felipe M.S."/>
        </authorList>
    </citation>
    <scope>NUCLEOTIDE SEQUENCE [LARGE SCALE GENOMIC DNA]</scope>
    <source>
        <strain evidence="3 4">1099-18</strain>
    </source>
</reference>
<dbReference type="VEuPathDB" id="FungiDB:SPSK_00849"/>
<dbReference type="InterPro" id="IPR036291">
    <property type="entry name" value="NAD(P)-bd_dom_sf"/>
</dbReference>
<dbReference type="RefSeq" id="XP_016584276.1">
    <property type="nucleotide sequence ID" value="XM_016727795.1"/>
</dbReference>
<dbReference type="GeneID" id="27663072"/>